<reference evidence="1 2" key="1">
    <citation type="journal article" date="2016" name="Int. J. Syst. Evol. Microbiol.">
        <title>Arsenicitalea aurantiaca gen. nov., sp. nov., a new member of the family Hyphomicrobiaceae, isolated from high-arsenic sediment.</title>
        <authorList>
            <person name="Mu Y."/>
            <person name="Zhou L."/>
            <person name="Zeng X.C."/>
            <person name="Liu L."/>
            <person name="Pan Y."/>
            <person name="Chen X."/>
            <person name="Wang J."/>
            <person name="Li S."/>
            <person name="Li W.J."/>
            <person name="Wang Y."/>
        </authorList>
    </citation>
    <scope>NUCLEOTIDE SEQUENCE [LARGE SCALE GENOMIC DNA]</scope>
    <source>
        <strain evidence="1 2">42-50</strain>
    </source>
</reference>
<sequence>MKSDDYTLEASVAGHIGNEFGGANHVSVANSGPTVLLDYDASGALGEVAGSLDLVSSNSGWSGSLNGGVAFSRDVTTSSVGVGLRKVW</sequence>
<dbReference type="Proteomes" id="UP000281547">
    <property type="component" value="Unassembled WGS sequence"/>
</dbReference>
<accession>A0A433X567</accession>
<comment type="caution">
    <text evidence="1">The sequence shown here is derived from an EMBL/GenBank/DDBJ whole genome shotgun (WGS) entry which is preliminary data.</text>
</comment>
<name>A0A433X567_9HYPH</name>
<dbReference type="RefSeq" id="WP_127189225.1">
    <property type="nucleotide sequence ID" value="NZ_RZNJ01000005.1"/>
</dbReference>
<evidence type="ECO:0000313" key="1">
    <source>
        <dbReference type="EMBL" id="RUT29235.1"/>
    </source>
</evidence>
<dbReference type="EMBL" id="RZNJ01000005">
    <property type="protein sequence ID" value="RUT29235.1"/>
    <property type="molecule type" value="Genomic_DNA"/>
</dbReference>
<keyword evidence="2" id="KW-1185">Reference proteome</keyword>
<gene>
    <name evidence="1" type="ORF">EMQ25_13970</name>
</gene>
<dbReference type="OrthoDB" id="6053567at2"/>
<evidence type="ECO:0000313" key="2">
    <source>
        <dbReference type="Proteomes" id="UP000281547"/>
    </source>
</evidence>
<dbReference type="AlphaFoldDB" id="A0A433X567"/>
<proteinExistence type="predicted"/>
<organism evidence="1 2">
    <name type="scientific">Arsenicitalea aurantiaca</name>
    <dbReference type="NCBI Taxonomy" id="1783274"/>
    <lineage>
        <taxon>Bacteria</taxon>
        <taxon>Pseudomonadati</taxon>
        <taxon>Pseudomonadota</taxon>
        <taxon>Alphaproteobacteria</taxon>
        <taxon>Hyphomicrobiales</taxon>
        <taxon>Devosiaceae</taxon>
        <taxon>Arsenicitalea</taxon>
    </lineage>
</organism>
<protein>
    <submittedName>
        <fullName evidence="1">Uncharacterized protein</fullName>
    </submittedName>
</protein>